<comment type="caution">
    <text evidence="1">The sequence shown here is derived from an EMBL/GenBank/DDBJ whole genome shotgun (WGS) entry which is preliminary data.</text>
</comment>
<reference evidence="1" key="1">
    <citation type="submission" date="2020-06" db="EMBL/GenBank/DDBJ databases">
        <authorList>
            <person name="Li T."/>
            <person name="Hu X."/>
            <person name="Zhang T."/>
            <person name="Song X."/>
            <person name="Zhang H."/>
            <person name="Dai N."/>
            <person name="Sheng W."/>
            <person name="Hou X."/>
            <person name="Wei L."/>
        </authorList>
    </citation>
    <scope>NUCLEOTIDE SEQUENCE</scope>
    <source>
        <strain evidence="1">G02</strain>
        <tissue evidence="1">Leaf</tissue>
    </source>
</reference>
<organism evidence="1">
    <name type="scientific">Sesamum radiatum</name>
    <name type="common">Black benniseed</name>
    <dbReference type="NCBI Taxonomy" id="300843"/>
    <lineage>
        <taxon>Eukaryota</taxon>
        <taxon>Viridiplantae</taxon>
        <taxon>Streptophyta</taxon>
        <taxon>Embryophyta</taxon>
        <taxon>Tracheophyta</taxon>
        <taxon>Spermatophyta</taxon>
        <taxon>Magnoliopsida</taxon>
        <taxon>eudicotyledons</taxon>
        <taxon>Gunneridae</taxon>
        <taxon>Pentapetalae</taxon>
        <taxon>asterids</taxon>
        <taxon>lamiids</taxon>
        <taxon>Lamiales</taxon>
        <taxon>Pedaliaceae</taxon>
        <taxon>Sesamum</taxon>
    </lineage>
</organism>
<dbReference type="AlphaFoldDB" id="A0AAW2QGX4"/>
<reference evidence="1" key="2">
    <citation type="journal article" date="2024" name="Plant">
        <title>Genomic evolution and insights into agronomic trait innovations of Sesamum species.</title>
        <authorList>
            <person name="Miao H."/>
            <person name="Wang L."/>
            <person name="Qu L."/>
            <person name="Liu H."/>
            <person name="Sun Y."/>
            <person name="Le M."/>
            <person name="Wang Q."/>
            <person name="Wei S."/>
            <person name="Zheng Y."/>
            <person name="Lin W."/>
            <person name="Duan Y."/>
            <person name="Cao H."/>
            <person name="Xiong S."/>
            <person name="Wang X."/>
            <person name="Wei L."/>
            <person name="Li C."/>
            <person name="Ma Q."/>
            <person name="Ju M."/>
            <person name="Zhao R."/>
            <person name="Li G."/>
            <person name="Mu C."/>
            <person name="Tian Q."/>
            <person name="Mei H."/>
            <person name="Zhang T."/>
            <person name="Gao T."/>
            <person name="Zhang H."/>
        </authorList>
    </citation>
    <scope>NUCLEOTIDE SEQUENCE</scope>
    <source>
        <strain evidence="1">G02</strain>
    </source>
</reference>
<protein>
    <submittedName>
        <fullName evidence="1">Uncharacterized protein</fullName>
    </submittedName>
</protein>
<proteinExistence type="predicted"/>
<name>A0AAW2QGX4_SESRA</name>
<sequence length="71" mass="7398">MRRHCLYGRRCIAPHSSTSPLEKGAIAAQIQGAVAPNLGHGGRPFNWATAVAQIQVEMGGGRWAVGGGGEM</sequence>
<evidence type="ECO:0000313" key="1">
    <source>
        <dbReference type="EMBL" id="KAL0367100.1"/>
    </source>
</evidence>
<gene>
    <name evidence="1" type="ORF">Sradi_3600100</name>
</gene>
<dbReference type="EMBL" id="JACGWJ010000015">
    <property type="protein sequence ID" value="KAL0367100.1"/>
    <property type="molecule type" value="Genomic_DNA"/>
</dbReference>
<accession>A0AAW2QGX4</accession>